<dbReference type="EMBL" id="BMIH01000002">
    <property type="protein sequence ID" value="GGB26975.1"/>
    <property type="molecule type" value="Genomic_DNA"/>
</dbReference>
<evidence type="ECO:0000256" key="2">
    <source>
        <dbReference type="SAM" id="SignalP"/>
    </source>
</evidence>
<comment type="caution">
    <text evidence="3">The sequence shown here is derived from an EMBL/GenBank/DDBJ whole genome shotgun (WGS) entry which is preliminary data.</text>
</comment>
<accession>A0A916WRX2</accession>
<keyword evidence="2" id="KW-0732">Signal</keyword>
<keyword evidence="4" id="KW-1185">Reference proteome</keyword>
<evidence type="ECO:0000313" key="3">
    <source>
        <dbReference type="EMBL" id="GGB26975.1"/>
    </source>
</evidence>
<gene>
    <name evidence="3" type="ORF">GCM10011380_15720</name>
</gene>
<organism evidence="3 4">
    <name type="scientific">Sphingomonas metalli</name>
    <dbReference type="NCBI Taxonomy" id="1779358"/>
    <lineage>
        <taxon>Bacteria</taxon>
        <taxon>Pseudomonadati</taxon>
        <taxon>Pseudomonadota</taxon>
        <taxon>Alphaproteobacteria</taxon>
        <taxon>Sphingomonadales</taxon>
        <taxon>Sphingomonadaceae</taxon>
        <taxon>Sphingomonas</taxon>
    </lineage>
</organism>
<dbReference type="RefSeq" id="WP_188658194.1">
    <property type="nucleotide sequence ID" value="NZ_BMIH01000002.1"/>
</dbReference>
<keyword evidence="1" id="KW-0812">Transmembrane</keyword>
<feature type="chain" id="PRO_5037195096" evidence="2">
    <location>
        <begin position="25"/>
        <end position="113"/>
    </location>
</feature>
<reference evidence="3" key="2">
    <citation type="submission" date="2020-09" db="EMBL/GenBank/DDBJ databases">
        <authorList>
            <person name="Sun Q."/>
            <person name="Zhou Y."/>
        </authorList>
    </citation>
    <scope>NUCLEOTIDE SEQUENCE</scope>
    <source>
        <strain evidence="3">CGMCC 1.15330</strain>
    </source>
</reference>
<reference evidence="3" key="1">
    <citation type="journal article" date="2014" name="Int. J. Syst. Evol. Microbiol.">
        <title>Complete genome sequence of Corynebacterium casei LMG S-19264T (=DSM 44701T), isolated from a smear-ripened cheese.</title>
        <authorList>
            <consortium name="US DOE Joint Genome Institute (JGI-PGF)"/>
            <person name="Walter F."/>
            <person name="Albersmeier A."/>
            <person name="Kalinowski J."/>
            <person name="Ruckert C."/>
        </authorList>
    </citation>
    <scope>NUCLEOTIDE SEQUENCE</scope>
    <source>
        <strain evidence="3">CGMCC 1.15330</strain>
    </source>
</reference>
<sequence length="113" mass="11945">MAKLLRDALIGASCWAACIAPAHASTVVDRPAPASAAELMDAAPAANQTIAVRPAPRTENAFEAALAAYTPDWIAPNGHDVAVFLDAFLKGAGLLVLVYAFMQRRLFLGGRRR</sequence>
<feature type="signal peptide" evidence="2">
    <location>
        <begin position="1"/>
        <end position="24"/>
    </location>
</feature>
<feature type="transmembrane region" description="Helical" evidence="1">
    <location>
        <begin position="81"/>
        <end position="102"/>
    </location>
</feature>
<evidence type="ECO:0000313" key="4">
    <source>
        <dbReference type="Proteomes" id="UP000623067"/>
    </source>
</evidence>
<dbReference type="Proteomes" id="UP000623067">
    <property type="component" value="Unassembled WGS sequence"/>
</dbReference>
<keyword evidence="1" id="KW-0472">Membrane</keyword>
<keyword evidence="1" id="KW-1133">Transmembrane helix</keyword>
<proteinExistence type="predicted"/>
<evidence type="ECO:0000256" key="1">
    <source>
        <dbReference type="SAM" id="Phobius"/>
    </source>
</evidence>
<protein>
    <submittedName>
        <fullName evidence="3">Uncharacterized protein</fullName>
    </submittedName>
</protein>
<name>A0A916WRX2_9SPHN</name>
<dbReference type="AlphaFoldDB" id="A0A916WRX2"/>